<sequence length="120" mass="13657">MITFKTTFAKKKDHFAPCGHDFRRLGRVGGSRLNQPRMSLLGKPLNYKTSRRDVRYRRTQAKVYNFLERPRGMRAVVYQVAVGSSYRSNAIIIEVPYPLGCGNHGAPPDWFLLTGTILQA</sequence>
<accession>A0AAN8X4Z7</accession>
<dbReference type="AlphaFoldDB" id="A0AAN8X4Z7"/>
<reference evidence="1 2" key="1">
    <citation type="submission" date="2023-11" db="EMBL/GenBank/DDBJ databases">
        <title>Halocaridina rubra genome assembly.</title>
        <authorList>
            <person name="Smith C."/>
        </authorList>
    </citation>
    <scope>NUCLEOTIDE SEQUENCE [LARGE SCALE GENOMIC DNA]</scope>
    <source>
        <strain evidence="1">EP-1</strain>
        <tissue evidence="1">Whole</tissue>
    </source>
</reference>
<gene>
    <name evidence="1" type="ORF">SK128_012397</name>
</gene>
<evidence type="ECO:0000313" key="1">
    <source>
        <dbReference type="EMBL" id="KAK7078001.1"/>
    </source>
</evidence>
<evidence type="ECO:0000313" key="2">
    <source>
        <dbReference type="Proteomes" id="UP001381693"/>
    </source>
</evidence>
<comment type="caution">
    <text evidence="1">The sequence shown here is derived from an EMBL/GenBank/DDBJ whole genome shotgun (WGS) entry which is preliminary data.</text>
</comment>
<keyword evidence="2" id="KW-1185">Reference proteome</keyword>
<organism evidence="1 2">
    <name type="scientific">Halocaridina rubra</name>
    <name type="common">Hawaiian red shrimp</name>
    <dbReference type="NCBI Taxonomy" id="373956"/>
    <lineage>
        <taxon>Eukaryota</taxon>
        <taxon>Metazoa</taxon>
        <taxon>Ecdysozoa</taxon>
        <taxon>Arthropoda</taxon>
        <taxon>Crustacea</taxon>
        <taxon>Multicrustacea</taxon>
        <taxon>Malacostraca</taxon>
        <taxon>Eumalacostraca</taxon>
        <taxon>Eucarida</taxon>
        <taxon>Decapoda</taxon>
        <taxon>Pleocyemata</taxon>
        <taxon>Caridea</taxon>
        <taxon>Atyoidea</taxon>
        <taxon>Atyidae</taxon>
        <taxon>Halocaridina</taxon>
    </lineage>
</organism>
<name>A0AAN8X4Z7_HALRR</name>
<dbReference type="EMBL" id="JAXCGZ010008075">
    <property type="protein sequence ID" value="KAK7078001.1"/>
    <property type="molecule type" value="Genomic_DNA"/>
</dbReference>
<protein>
    <submittedName>
        <fullName evidence="1">Uncharacterized protein</fullName>
    </submittedName>
</protein>
<dbReference type="Proteomes" id="UP001381693">
    <property type="component" value="Unassembled WGS sequence"/>
</dbReference>
<proteinExistence type="predicted"/>